<dbReference type="OrthoDB" id="1378449at2759"/>
<dbReference type="RefSeq" id="XP_022747717.1">
    <property type="nucleotide sequence ID" value="XM_022891982.1"/>
</dbReference>
<dbReference type="AlphaFoldDB" id="A0A6P5Z556"/>
<dbReference type="PANTHER" id="PTHR31170">
    <property type="entry name" value="BNAC04G53230D PROTEIN"/>
    <property type="match status" value="1"/>
</dbReference>
<accession>A0A6P5Z556</accession>
<feature type="region of interest" description="Disordered" evidence="1">
    <location>
        <begin position="1"/>
        <end position="21"/>
    </location>
</feature>
<keyword evidence="2" id="KW-0472">Membrane</keyword>
<dbReference type="KEGG" id="dzi:111297296"/>
<keyword evidence="2" id="KW-1133">Transmembrane helix</keyword>
<dbReference type="RefSeq" id="XP_022747715.1">
    <property type="nucleotide sequence ID" value="XM_022891980.1"/>
</dbReference>
<evidence type="ECO:0000313" key="6">
    <source>
        <dbReference type="RefSeq" id="XP_022747717.1"/>
    </source>
</evidence>
<proteinExistence type="predicted"/>
<dbReference type="PANTHER" id="PTHR31170:SF25">
    <property type="entry name" value="BNAA09G04570D PROTEIN"/>
    <property type="match status" value="1"/>
</dbReference>
<evidence type="ECO:0000256" key="2">
    <source>
        <dbReference type="SAM" id="Phobius"/>
    </source>
</evidence>
<dbReference type="GeneID" id="111297296"/>
<sequence>MASIIQLENRETEEETNGSLRKELLDEGDIVESEREEHFSDSVKDWEINIKNLINNQRCPNLSRPCCIYRAHVLRDVDCAAFTPKIISIGPLHRFQKHLKGMNETKIKCLHKFLEHAAKTARLHEQQGLTSLEELLSFLGSKEIDHQIERANDFSCLDNFLGILKSLENDIRGSYGENLNDIGSEEFVRLILVDAAFIIELFLGLHFQSYWDTFQPPTYLLVFIRNDLWLLENQLPFFVLEELYNSAFRFCPDIYPPFLELSINVFKIYNDQNKESITFTGKVNHFTDLLRAFLLPSSGNFQDKEQNSISENQLLSLEQHLPSATHLHAAGVKFCATESKCLLDIKFSNGRLEIPSLHLWDETGIRFRNIIALEQYHYPQERIISDYFTLMDYLVDTSDDADLLVGKKIIKHWLGSSNEVASLFNSLCVNILKGLINPSFFHLIEELNKYHDQPWHSWKAALRSQYFSTPWRSASTTAAIILLVLTLAQTLLAAFSIRT</sequence>
<evidence type="ECO:0000313" key="5">
    <source>
        <dbReference type="RefSeq" id="XP_022747715.1"/>
    </source>
</evidence>
<keyword evidence="2" id="KW-0812">Transmembrane</keyword>
<dbReference type="Pfam" id="PF03140">
    <property type="entry name" value="DUF247"/>
    <property type="match status" value="1"/>
</dbReference>
<protein>
    <submittedName>
        <fullName evidence="4 5">UPF0481 protein At3g47200-like</fullName>
    </submittedName>
</protein>
<gene>
    <name evidence="4 5 6" type="primary">LOC111297296</name>
</gene>
<name>A0A6P5Z556_DURZI</name>
<dbReference type="Proteomes" id="UP000515121">
    <property type="component" value="Unplaced"/>
</dbReference>
<keyword evidence="3" id="KW-1185">Reference proteome</keyword>
<evidence type="ECO:0000313" key="3">
    <source>
        <dbReference type="Proteomes" id="UP000515121"/>
    </source>
</evidence>
<evidence type="ECO:0000256" key="1">
    <source>
        <dbReference type="SAM" id="MobiDB-lite"/>
    </source>
</evidence>
<feature type="transmembrane region" description="Helical" evidence="2">
    <location>
        <begin position="478"/>
        <end position="497"/>
    </location>
</feature>
<evidence type="ECO:0000313" key="4">
    <source>
        <dbReference type="RefSeq" id="XP_022747714.1"/>
    </source>
</evidence>
<reference evidence="4 5" key="1">
    <citation type="submission" date="2025-04" db="UniProtKB">
        <authorList>
            <consortium name="RefSeq"/>
        </authorList>
    </citation>
    <scope>IDENTIFICATION</scope>
    <source>
        <tissue evidence="4 5">Fruit stalk</tissue>
    </source>
</reference>
<organism evidence="3 5">
    <name type="scientific">Durio zibethinus</name>
    <name type="common">Durian</name>
    <dbReference type="NCBI Taxonomy" id="66656"/>
    <lineage>
        <taxon>Eukaryota</taxon>
        <taxon>Viridiplantae</taxon>
        <taxon>Streptophyta</taxon>
        <taxon>Embryophyta</taxon>
        <taxon>Tracheophyta</taxon>
        <taxon>Spermatophyta</taxon>
        <taxon>Magnoliopsida</taxon>
        <taxon>eudicotyledons</taxon>
        <taxon>Gunneridae</taxon>
        <taxon>Pentapetalae</taxon>
        <taxon>rosids</taxon>
        <taxon>malvids</taxon>
        <taxon>Malvales</taxon>
        <taxon>Malvaceae</taxon>
        <taxon>Helicteroideae</taxon>
        <taxon>Durio</taxon>
    </lineage>
</organism>
<dbReference type="RefSeq" id="XP_022747714.1">
    <property type="nucleotide sequence ID" value="XM_022891979.1"/>
</dbReference>
<dbReference type="InterPro" id="IPR004158">
    <property type="entry name" value="DUF247_pln"/>
</dbReference>